<dbReference type="Pfam" id="PF00202">
    <property type="entry name" value="Aminotran_3"/>
    <property type="match status" value="1"/>
</dbReference>
<dbReference type="Proteomes" id="UP001430848">
    <property type="component" value="Unassembled WGS sequence"/>
</dbReference>
<keyword evidence="4" id="KW-1185">Reference proteome</keyword>
<evidence type="ECO:0000313" key="4">
    <source>
        <dbReference type="Proteomes" id="UP001430848"/>
    </source>
</evidence>
<organism evidence="3 4">
    <name type="scientific">Diaporthe eres</name>
    <name type="common">Phomopsis oblonga</name>
    <dbReference type="NCBI Taxonomy" id="83184"/>
    <lineage>
        <taxon>Eukaryota</taxon>
        <taxon>Fungi</taxon>
        <taxon>Dikarya</taxon>
        <taxon>Ascomycota</taxon>
        <taxon>Pezizomycotina</taxon>
        <taxon>Sordariomycetes</taxon>
        <taxon>Sordariomycetidae</taxon>
        <taxon>Diaporthales</taxon>
        <taxon>Diaporthaceae</taxon>
        <taxon>Diaporthe</taxon>
        <taxon>Diaporthe eres species complex</taxon>
    </lineage>
</organism>
<evidence type="ECO:0000256" key="1">
    <source>
        <dbReference type="ARBA" id="ARBA00008954"/>
    </source>
</evidence>
<proteinExistence type="inferred from homology"/>
<reference evidence="3 4" key="1">
    <citation type="submission" date="2024-02" db="EMBL/GenBank/DDBJ databases">
        <title>De novo assembly and annotation of 12 fungi associated with fruit tree decline syndrome in Ontario, Canada.</title>
        <authorList>
            <person name="Sulman M."/>
            <person name="Ellouze W."/>
            <person name="Ilyukhin E."/>
        </authorList>
    </citation>
    <scope>NUCLEOTIDE SEQUENCE [LARGE SCALE GENOMIC DNA]</scope>
    <source>
        <strain evidence="3 4">M169</strain>
    </source>
</reference>
<comment type="caution">
    <text evidence="3">The sequence shown here is derived from an EMBL/GenBank/DDBJ whole genome shotgun (WGS) entry which is preliminary data.</text>
</comment>
<protein>
    <recommendedName>
        <fullName evidence="5">Aminotransferase</fullName>
    </recommendedName>
</protein>
<dbReference type="Gene3D" id="3.90.1150.10">
    <property type="entry name" value="Aspartate Aminotransferase, domain 1"/>
    <property type="match status" value="1"/>
</dbReference>
<keyword evidence="2" id="KW-0663">Pyridoxal phosphate</keyword>
<name>A0ABR1NQ11_DIAER</name>
<sequence length="254" mass="28075">MASSSKIVQSTLDYSFLRNLNKPYLKIKAGKGNYLQTTDGRKVFDAATGAAVACLGYGNEKVIKAVNDQMNTGIAYLAAAFWRNDVVEELCQELINGTDGKMAGVYLTGSGSEAMEASLKLSRQYFYEQDKQTARVNFIARERSYHGNTLGALSVSEFRARKEPYTPYLMREYVHHIPSCYTYRQQLDGESDPDFISRKAKELEDEFERLGPETVAAFIAEPVVGAALGCAPYAPGYLKAMKKDLVAGINPSLL</sequence>
<gene>
    <name evidence="3" type="ORF">SLS63_012873</name>
</gene>
<dbReference type="PANTHER" id="PTHR43094">
    <property type="entry name" value="AMINOTRANSFERASE"/>
    <property type="match status" value="1"/>
</dbReference>
<evidence type="ECO:0000256" key="2">
    <source>
        <dbReference type="ARBA" id="ARBA00022898"/>
    </source>
</evidence>
<accession>A0ABR1NQ11</accession>
<comment type="similarity">
    <text evidence="1">Belongs to the class-III pyridoxal-phosphate-dependent aminotransferase family.</text>
</comment>
<evidence type="ECO:0008006" key="5">
    <source>
        <dbReference type="Google" id="ProtNLM"/>
    </source>
</evidence>
<dbReference type="Gene3D" id="3.40.640.10">
    <property type="entry name" value="Type I PLP-dependent aspartate aminotransferase-like (Major domain)"/>
    <property type="match status" value="1"/>
</dbReference>
<dbReference type="InterPro" id="IPR015422">
    <property type="entry name" value="PyrdxlP-dep_Trfase_small"/>
</dbReference>
<dbReference type="EMBL" id="JAKNSF020000154">
    <property type="protein sequence ID" value="KAK7710635.1"/>
    <property type="molecule type" value="Genomic_DNA"/>
</dbReference>
<dbReference type="PANTHER" id="PTHR43094:SF1">
    <property type="entry name" value="AMINOTRANSFERASE CLASS-III"/>
    <property type="match status" value="1"/>
</dbReference>
<dbReference type="InterPro" id="IPR015421">
    <property type="entry name" value="PyrdxlP-dep_Trfase_major"/>
</dbReference>
<dbReference type="InterPro" id="IPR005814">
    <property type="entry name" value="Aminotrans_3"/>
</dbReference>
<dbReference type="SUPFAM" id="SSF53383">
    <property type="entry name" value="PLP-dependent transferases"/>
    <property type="match status" value="1"/>
</dbReference>
<evidence type="ECO:0000313" key="3">
    <source>
        <dbReference type="EMBL" id="KAK7710635.1"/>
    </source>
</evidence>
<dbReference type="InterPro" id="IPR015424">
    <property type="entry name" value="PyrdxlP-dep_Trfase"/>
</dbReference>